<dbReference type="InterPro" id="IPR011990">
    <property type="entry name" value="TPR-like_helical_dom_sf"/>
</dbReference>
<dbReference type="Pfam" id="PF13041">
    <property type="entry name" value="PPR_2"/>
    <property type="match status" value="4"/>
</dbReference>
<dbReference type="FunFam" id="1.25.40.10:FF:000366">
    <property type="entry name" value="Pentatricopeptide (PPR) repeat-containing protein"/>
    <property type="match status" value="1"/>
</dbReference>
<feature type="repeat" description="PPR" evidence="3">
    <location>
        <begin position="286"/>
        <end position="320"/>
    </location>
</feature>
<dbReference type="FunFam" id="1.25.40.10:FF:000031">
    <property type="entry name" value="Pentatricopeptide repeat-containing protein mitochondrial"/>
    <property type="match status" value="1"/>
</dbReference>
<evidence type="ECO:0000313" key="6">
    <source>
        <dbReference type="Proteomes" id="UP000233551"/>
    </source>
</evidence>
<dbReference type="EMBL" id="PGOL01000797">
    <property type="protein sequence ID" value="PKI64681.1"/>
    <property type="molecule type" value="Genomic_DNA"/>
</dbReference>
<feature type="domain" description="DYW" evidence="4">
    <location>
        <begin position="901"/>
        <end position="991"/>
    </location>
</feature>
<feature type="repeat" description="PPR" evidence="3">
    <location>
        <begin position="185"/>
        <end position="219"/>
    </location>
</feature>
<evidence type="ECO:0000313" key="5">
    <source>
        <dbReference type="EMBL" id="PKI64681.1"/>
    </source>
</evidence>
<gene>
    <name evidence="5" type="ORF">CRG98_014897</name>
</gene>
<protein>
    <recommendedName>
        <fullName evidence="4">DYW domain-containing protein</fullName>
    </recommendedName>
</protein>
<accession>A0A2I0K807</accession>
<dbReference type="InterPro" id="IPR046848">
    <property type="entry name" value="E_motif"/>
</dbReference>
<dbReference type="PANTHER" id="PTHR47926">
    <property type="entry name" value="PENTATRICOPEPTIDE REPEAT-CONTAINING PROTEIN"/>
    <property type="match status" value="1"/>
</dbReference>
<keyword evidence="6" id="KW-1185">Reference proteome</keyword>
<feature type="repeat" description="PPR" evidence="3">
    <location>
        <begin position="460"/>
        <end position="494"/>
    </location>
</feature>
<dbReference type="FunFam" id="1.25.40.10:FF:000343">
    <property type="entry name" value="Pentatricopeptide repeat-containing protein At3g58590"/>
    <property type="match status" value="1"/>
</dbReference>
<sequence length="1008" mass="112531">MAPEPRFAPIEASQTLGSARELMADQTQRSRLKPFIFHGAFRPWPSAKTRDRFSSFFLGRQICLLDGEENPAGRGQMQYPRLSVRLGPPSASALSNIPFDKGSVLFPKSKELVGVRKRRLKRYSSLLQAFASRGSVAGGRAVHGHLLRQRVELDLHLRVSLLNFYAKCGSPAVARRMLDEMPQRDVVCWTAVIAGFVSKGCGKDGALLFSEMIRGGVRPNEYTLATCLKGCSACSDFLLGKQVHSQVIRLGWAADSYVGSALMEVYAKCGQMELARSVYSSLSKQNVVLWNVMLNGYVLTGDVDEVMRLFNSLKESEIQFENFTLSSVLKCCASSGRLREGRILHCVAIKVGSETDNVIGCSLVDLYSKCNEVVDALKAFSRIKDPDVVTWTTIIACLDQQGDGPEAARVFNIMRQRGLKPNLFSLTSLVSAAGNVGHLNYGKSVHALIYKYGHEHDVSDIMLSNSLVSMYIKSGSPHDGLQAFDGMRKKDLVSFNNLLLGPQGPQVLHQMLSWGLKLNDSTFVNVLRCCIGSENVSFGRQVHTLVVKHNMTRNKFVGTTLIDMYAKIRCVDEAVLVFRSLKDKDIFTWTTIISGLMRCDQVEKGLKYFVLMQQEGITPNENTLATCLSGCSQIASLSSGKLLHSMALKAGHLWDTFIVNGLINFYGKCGSIEDAETMFKGLNSCDLTLWNSMICLYSHYCQGQKALAAFRLMLQEGILPDQITFLGVLVACSRIGLIDEGKMHFESMGETFGVETTIEHCACMVDMLGRAGKFSEVESFIKEMKIPPSGPIWEALLGACEMHKNENLGERAAERLLKLDPEEASNYILLSNIFAAKKRWDSVKEVRGLMTRRGVKKERACSWIEIEGTVHVFYPQDFSHPKLAQIYVKLEELGKKLILAGYKPRTEYVLQNVSDSEQKEYLHHHSERLALAFALMSSSYTRRIRIFKNNRICGDCHEMMRMISDIIDREIIIRDAYYFHNFRKGVCSCQGSSIQDIMLEIAPSSMGV</sequence>
<dbReference type="STRING" id="22663.A0A2I0K807"/>
<name>A0A2I0K807_PUNGR</name>
<evidence type="ECO:0000256" key="2">
    <source>
        <dbReference type="ARBA" id="ARBA00022737"/>
    </source>
</evidence>
<keyword evidence="2" id="KW-0677">Repeat</keyword>
<dbReference type="Pfam" id="PF14432">
    <property type="entry name" value="DYW_deaminase"/>
    <property type="match status" value="1"/>
</dbReference>
<dbReference type="GO" id="GO:0003723">
    <property type="term" value="F:RNA binding"/>
    <property type="evidence" value="ECO:0007669"/>
    <property type="project" value="InterPro"/>
</dbReference>
<feature type="repeat" description="PPR" evidence="3">
    <location>
        <begin position="585"/>
        <end position="619"/>
    </location>
</feature>
<reference evidence="5 6" key="1">
    <citation type="submission" date="2017-11" db="EMBL/GenBank/DDBJ databases">
        <title>De-novo sequencing of pomegranate (Punica granatum L.) genome.</title>
        <authorList>
            <person name="Akparov Z."/>
            <person name="Amiraslanov A."/>
            <person name="Hajiyeva S."/>
            <person name="Abbasov M."/>
            <person name="Kaur K."/>
            <person name="Hamwieh A."/>
            <person name="Solovyev V."/>
            <person name="Salamov A."/>
            <person name="Braich B."/>
            <person name="Kosarev P."/>
            <person name="Mahmoud A."/>
            <person name="Hajiyev E."/>
            <person name="Babayeva S."/>
            <person name="Izzatullayeva V."/>
            <person name="Mammadov A."/>
            <person name="Mammadov A."/>
            <person name="Sharifova S."/>
            <person name="Ojaghi J."/>
            <person name="Eynullazada K."/>
            <person name="Bayramov B."/>
            <person name="Abdulazimova A."/>
            <person name="Shahmuradov I."/>
        </authorList>
    </citation>
    <scope>NUCLEOTIDE SEQUENCE [LARGE SCALE GENOMIC DNA]</scope>
    <source>
        <strain evidence="6">cv. AG2017</strain>
        <tissue evidence="5">Leaf</tissue>
    </source>
</reference>
<dbReference type="InterPro" id="IPR002885">
    <property type="entry name" value="PPR_rpt"/>
</dbReference>
<dbReference type="GO" id="GO:0008270">
    <property type="term" value="F:zinc ion binding"/>
    <property type="evidence" value="ECO:0007669"/>
    <property type="project" value="InterPro"/>
</dbReference>
<evidence type="ECO:0000259" key="4">
    <source>
        <dbReference type="Pfam" id="PF14432"/>
    </source>
</evidence>
<dbReference type="InterPro" id="IPR032867">
    <property type="entry name" value="DYW_dom"/>
</dbReference>
<comment type="caution">
    <text evidence="5">The sequence shown here is derived from an EMBL/GenBank/DDBJ whole genome shotgun (WGS) entry which is preliminary data.</text>
</comment>
<dbReference type="FunFam" id="1.25.40.10:FF:000381">
    <property type="entry name" value="Pentatricopeptide repeat-containing protein"/>
    <property type="match status" value="1"/>
</dbReference>
<comment type="similarity">
    <text evidence="1">Belongs to the PPR family. PCMP-H subfamily.</text>
</comment>
<dbReference type="Pfam" id="PF01535">
    <property type="entry name" value="PPR"/>
    <property type="match status" value="5"/>
</dbReference>
<dbReference type="PROSITE" id="PS51375">
    <property type="entry name" value="PPR"/>
    <property type="match status" value="6"/>
</dbReference>
<dbReference type="GO" id="GO:0009451">
    <property type="term" value="P:RNA modification"/>
    <property type="evidence" value="ECO:0007669"/>
    <property type="project" value="InterPro"/>
</dbReference>
<dbReference type="InterPro" id="IPR046960">
    <property type="entry name" value="PPR_At4g14850-like_plant"/>
</dbReference>
<dbReference type="NCBIfam" id="TIGR00756">
    <property type="entry name" value="PPR"/>
    <property type="match status" value="5"/>
</dbReference>
<dbReference type="PANTHER" id="PTHR47926:SF382">
    <property type="entry name" value="PENTACOTRIPEPTIDE-REPEAT REGION OF PRORP DOMAIN-CONTAINING PROTEIN"/>
    <property type="match status" value="1"/>
</dbReference>
<dbReference type="Pfam" id="PF20431">
    <property type="entry name" value="E_motif"/>
    <property type="match status" value="1"/>
</dbReference>
<feature type="repeat" description="PPR" evidence="3">
    <location>
        <begin position="387"/>
        <end position="421"/>
    </location>
</feature>
<organism evidence="5 6">
    <name type="scientific">Punica granatum</name>
    <name type="common">Pomegranate</name>
    <dbReference type="NCBI Taxonomy" id="22663"/>
    <lineage>
        <taxon>Eukaryota</taxon>
        <taxon>Viridiplantae</taxon>
        <taxon>Streptophyta</taxon>
        <taxon>Embryophyta</taxon>
        <taxon>Tracheophyta</taxon>
        <taxon>Spermatophyta</taxon>
        <taxon>Magnoliopsida</taxon>
        <taxon>eudicotyledons</taxon>
        <taxon>Gunneridae</taxon>
        <taxon>Pentapetalae</taxon>
        <taxon>rosids</taxon>
        <taxon>malvids</taxon>
        <taxon>Myrtales</taxon>
        <taxon>Lythraceae</taxon>
        <taxon>Punica</taxon>
    </lineage>
</organism>
<dbReference type="Proteomes" id="UP000233551">
    <property type="component" value="Unassembled WGS sequence"/>
</dbReference>
<dbReference type="AlphaFoldDB" id="A0A2I0K807"/>
<proteinExistence type="inferred from homology"/>
<dbReference type="Gene3D" id="1.25.40.10">
    <property type="entry name" value="Tetratricopeptide repeat domain"/>
    <property type="match status" value="6"/>
</dbReference>
<evidence type="ECO:0000256" key="3">
    <source>
        <dbReference type="PROSITE-ProRule" id="PRU00708"/>
    </source>
</evidence>
<evidence type="ECO:0000256" key="1">
    <source>
        <dbReference type="ARBA" id="ARBA00006643"/>
    </source>
</evidence>
<feature type="repeat" description="PPR" evidence="3">
    <location>
        <begin position="686"/>
        <end position="720"/>
    </location>
</feature>